<feature type="region of interest" description="Disordered" evidence="2">
    <location>
        <begin position="1"/>
        <end position="69"/>
    </location>
</feature>
<evidence type="ECO:0000313" key="5">
    <source>
        <dbReference type="Proteomes" id="UP000186336"/>
    </source>
</evidence>
<dbReference type="AlphaFoldDB" id="A0A1P8MQY5"/>
<feature type="coiled-coil region" evidence="1">
    <location>
        <begin position="367"/>
        <end position="459"/>
    </location>
</feature>
<evidence type="ECO:0000256" key="1">
    <source>
        <dbReference type="SAM" id="Coils"/>
    </source>
</evidence>
<organism evidence="4 5">
    <name type="scientific">Tateyamaria omphalii</name>
    <dbReference type="NCBI Taxonomy" id="299262"/>
    <lineage>
        <taxon>Bacteria</taxon>
        <taxon>Pseudomonadati</taxon>
        <taxon>Pseudomonadota</taxon>
        <taxon>Alphaproteobacteria</taxon>
        <taxon>Rhodobacterales</taxon>
        <taxon>Roseobacteraceae</taxon>
        <taxon>Tateyamaria</taxon>
    </lineage>
</organism>
<protein>
    <submittedName>
        <fullName evidence="4">Capsule biosynthesis protein</fullName>
    </submittedName>
</protein>
<feature type="compositionally biased region" description="Pro residues" evidence="2">
    <location>
        <begin position="37"/>
        <end position="51"/>
    </location>
</feature>
<dbReference type="EMBL" id="CP019312">
    <property type="protein sequence ID" value="APX10487.1"/>
    <property type="molecule type" value="Genomic_DNA"/>
</dbReference>
<name>A0A1P8MQY5_9RHOB</name>
<dbReference type="Proteomes" id="UP000186336">
    <property type="component" value="Chromosome"/>
</dbReference>
<feature type="transmembrane region" description="Helical" evidence="3">
    <location>
        <begin position="202"/>
        <end position="222"/>
    </location>
</feature>
<evidence type="ECO:0000313" key="4">
    <source>
        <dbReference type="EMBL" id="APX10487.1"/>
    </source>
</evidence>
<dbReference type="KEGG" id="tom:BWR18_01285"/>
<keyword evidence="3" id="KW-0812">Transmembrane</keyword>
<gene>
    <name evidence="4" type="ORF">BWR18_01285</name>
</gene>
<evidence type="ECO:0000256" key="3">
    <source>
        <dbReference type="SAM" id="Phobius"/>
    </source>
</evidence>
<keyword evidence="1" id="KW-0175">Coiled coil</keyword>
<dbReference type="STRING" id="299262.BWR18_01285"/>
<sequence>MTTKPKARKFRIKRTAPMPGTAAANAARTEATEAPEQPAPDPQADPKPTPPAAKSGEVASTQQVQSENTIDAIRQEGLTGRQLRMARRVAQKHGLAPTSDFDAVRLLRAKGIDPFQRSNMLELVVPQAGAEPHEGGAPDAFANLPATTGGAGSGRAQLPQTVQVARQQLPSTELSPAERRTQEIQNIQRDIARRRRTKMGLLLVRLAFFVILPTFLAGYYFYAIATPMYATKSEFLIIQNEGSGGAGPLGGLLPTQFATNADSIAVQGFLQSKDAMLRLDRDVGFKSHFTQGWIDPIQRLSEDPTNEEAYKTYRKNVKIGYDPTEGMIRMEVAAANPQVSAEFSNQLIDYAEQRVNNLSAQKRDDQMRDARSGFERAEAERRAAQENLVRLQIEGSTLDPEGVIASLRTQIGQLETQIIEKEIELASLLNNARPNQSRVDGARGTLDILKVQLAALNNKMTDVSQGENSLAELAARIQIAQADLASRDMMLQSALQQMEQARVEASRQVRYLTVAVEPIAPEEPTYPRAFENTILAFLVFAGIYLMISLTASILREQVTS</sequence>
<keyword evidence="5" id="KW-1185">Reference proteome</keyword>
<keyword evidence="3" id="KW-0472">Membrane</keyword>
<proteinExistence type="predicted"/>
<dbReference type="GO" id="GO:0004713">
    <property type="term" value="F:protein tyrosine kinase activity"/>
    <property type="evidence" value="ECO:0007669"/>
    <property type="project" value="TreeGrafter"/>
</dbReference>
<keyword evidence="3" id="KW-1133">Transmembrane helix</keyword>
<dbReference type="OrthoDB" id="7810642at2"/>
<dbReference type="PANTHER" id="PTHR32309:SF13">
    <property type="entry name" value="FERRIC ENTEROBACTIN TRANSPORT PROTEIN FEPE"/>
    <property type="match status" value="1"/>
</dbReference>
<feature type="compositionally biased region" description="Basic residues" evidence="2">
    <location>
        <begin position="1"/>
        <end position="14"/>
    </location>
</feature>
<feature type="transmembrane region" description="Helical" evidence="3">
    <location>
        <begin position="534"/>
        <end position="554"/>
    </location>
</feature>
<accession>A0A1P8MQY5</accession>
<feature type="compositionally biased region" description="Low complexity" evidence="2">
    <location>
        <begin position="15"/>
        <end position="36"/>
    </location>
</feature>
<dbReference type="InterPro" id="IPR050445">
    <property type="entry name" value="Bact_polysacc_biosynth/exp"/>
</dbReference>
<reference evidence="4 5" key="1">
    <citation type="submission" date="2017-01" db="EMBL/GenBank/DDBJ databases">
        <title>Complete genome of Tateyamaria omphalii DOK1-4 isolated from seawater in Dokdo.</title>
        <authorList>
            <person name="Kim J.H."/>
            <person name="Chi W.-J."/>
        </authorList>
    </citation>
    <scope>NUCLEOTIDE SEQUENCE [LARGE SCALE GENOMIC DNA]</scope>
    <source>
        <strain evidence="4 5">DOK1-4</strain>
    </source>
</reference>
<evidence type="ECO:0000256" key="2">
    <source>
        <dbReference type="SAM" id="MobiDB-lite"/>
    </source>
</evidence>
<dbReference type="GO" id="GO:0005886">
    <property type="term" value="C:plasma membrane"/>
    <property type="evidence" value="ECO:0007669"/>
    <property type="project" value="TreeGrafter"/>
</dbReference>
<dbReference type="RefSeq" id="WP_076626355.1">
    <property type="nucleotide sequence ID" value="NZ_CP019312.1"/>
</dbReference>
<feature type="compositionally biased region" description="Polar residues" evidence="2">
    <location>
        <begin position="58"/>
        <end position="69"/>
    </location>
</feature>
<dbReference type="PANTHER" id="PTHR32309">
    <property type="entry name" value="TYROSINE-PROTEIN KINASE"/>
    <property type="match status" value="1"/>
</dbReference>